<comment type="similarity">
    <text evidence="2">Belongs to the NADH:flavin oxidoreductase/NADH oxidase family.</text>
</comment>
<evidence type="ECO:0000313" key="8">
    <source>
        <dbReference type="EMBL" id="KAK9099497.1"/>
    </source>
</evidence>
<comment type="cofactor">
    <cofactor evidence="1">
        <name>FMN</name>
        <dbReference type="ChEBI" id="CHEBI:58210"/>
    </cofactor>
</comment>
<dbReference type="GO" id="GO:0016629">
    <property type="term" value="F:12-oxophytodienoate reductase activity"/>
    <property type="evidence" value="ECO:0007669"/>
    <property type="project" value="TreeGrafter"/>
</dbReference>
<dbReference type="InterPro" id="IPR013785">
    <property type="entry name" value="Aldolase_TIM"/>
</dbReference>
<evidence type="ECO:0000313" key="9">
    <source>
        <dbReference type="Proteomes" id="UP001420932"/>
    </source>
</evidence>
<dbReference type="Pfam" id="PF00724">
    <property type="entry name" value="Oxidored_FMN"/>
    <property type="match status" value="1"/>
</dbReference>
<dbReference type="Gene3D" id="3.20.20.70">
    <property type="entry name" value="Aldolase class I"/>
    <property type="match status" value="1"/>
</dbReference>
<comment type="caution">
    <text evidence="8">The sequence shown here is derived from an EMBL/GenBank/DDBJ whole genome shotgun (WGS) entry which is preliminary data.</text>
</comment>
<dbReference type="GO" id="GO:0031408">
    <property type="term" value="P:oxylipin biosynthetic process"/>
    <property type="evidence" value="ECO:0007669"/>
    <property type="project" value="TreeGrafter"/>
</dbReference>
<dbReference type="EMBL" id="JBBNAF010000011">
    <property type="protein sequence ID" value="KAK9099497.1"/>
    <property type="molecule type" value="Genomic_DNA"/>
</dbReference>
<accession>A0AAP0EZ41</accession>
<proteinExistence type="inferred from homology"/>
<evidence type="ECO:0000256" key="1">
    <source>
        <dbReference type="ARBA" id="ARBA00001917"/>
    </source>
</evidence>
<sequence>MAESDGQGASSLFSPYKMGRFGLSHRVVLAPMTRCRAPNGIPRHAHVEYYTQRATPGGFLITEGCAISSSAAGFPRCPGIYTWHQLEAWKPVVHAVHAKRSILFCQLWHVGRASNQVYQPGGTGAPISSTTKPVSKRWRILMPDGSHGHFATPRPLGTHEIPEIVEQYRQAAANAINAGFDGIEIHGAHGYLIDQFLKDGINDRNDEYGGSLTNRCRFLNQIIQAVATAIGVDRVGVRISPAIDHLDAYDSNPLNLGLAVIDMLNKLQENLGNKLAYLHVTQPRYTAYGQTEAGRLGSEEEEAMLIRTWRKAYKGTFVCSGGFTRELGMEAVANGDADLVSYGRLFIANPDLVSRFKLNAPLNRYVRATFYSPDPVVGFTDYPFISQAQHEKEKPVSRLISNNTA</sequence>
<protein>
    <recommendedName>
        <fullName evidence="7">NADH:flavin oxidoreductase/NADH oxidase N-terminal domain-containing protein</fullName>
    </recommendedName>
</protein>
<dbReference type="InterPro" id="IPR001155">
    <property type="entry name" value="OxRdtase_FMN_N"/>
</dbReference>
<evidence type="ECO:0000256" key="6">
    <source>
        <dbReference type="ARBA" id="ARBA00023002"/>
    </source>
</evidence>
<keyword evidence="3" id="KW-0285">Flavoprotein</keyword>
<dbReference type="SUPFAM" id="SSF51395">
    <property type="entry name" value="FMN-linked oxidoreductases"/>
    <property type="match status" value="1"/>
</dbReference>
<dbReference type="AlphaFoldDB" id="A0AAP0EZ41"/>
<evidence type="ECO:0000259" key="7">
    <source>
        <dbReference type="Pfam" id="PF00724"/>
    </source>
</evidence>
<dbReference type="FunFam" id="3.20.20.70:FF:000073">
    <property type="entry name" value="12-oxophytodienoate reductase 3"/>
    <property type="match status" value="1"/>
</dbReference>
<keyword evidence="5" id="KW-0521">NADP</keyword>
<keyword evidence="4" id="KW-0288">FMN</keyword>
<dbReference type="PANTHER" id="PTHR22893:SF112">
    <property type="entry name" value="12-OXOPHYTODIENOATE REDUCTASE 3"/>
    <property type="match status" value="1"/>
</dbReference>
<evidence type="ECO:0000256" key="4">
    <source>
        <dbReference type="ARBA" id="ARBA00022643"/>
    </source>
</evidence>
<keyword evidence="9" id="KW-1185">Reference proteome</keyword>
<evidence type="ECO:0000256" key="2">
    <source>
        <dbReference type="ARBA" id="ARBA00005979"/>
    </source>
</evidence>
<name>A0AAP0EZ41_9MAGN</name>
<keyword evidence="6" id="KW-0560">Oxidoreductase</keyword>
<evidence type="ECO:0000256" key="5">
    <source>
        <dbReference type="ARBA" id="ARBA00022857"/>
    </source>
</evidence>
<organism evidence="8 9">
    <name type="scientific">Stephania yunnanensis</name>
    <dbReference type="NCBI Taxonomy" id="152371"/>
    <lineage>
        <taxon>Eukaryota</taxon>
        <taxon>Viridiplantae</taxon>
        <taxon>Streptophyta</taxon>
        <taxon>Embryophyta</taxon>
        <taxon>Tracheophyta</taxon>
        <taxon>Spermatophyta</taxon>
        <taxon>Magnoliopsida</taxon>
        <taxon>Ranunculales</taxon>
        <taxon>Menispermaceae</taxon>
        <taxon>Menispermoideae</taxon>
        <taxon>Cissampelideae</taxon>
        <taxon>Stephania</taxon>
    </lineage>
</organism>
<dbReference type="PANTHER" id="PTHR22893">
    <property type="entry name" value="NADH OXIDOREDUCTASE-RELATED"/>
    <property type="match status" value="1"/>
</dbReference>
<dbReference type="Proteomes" id="UP001420932">
    <property type="component" value="Unassembled WGS sequence"/>
</dbReference>
<dbReference type="GO" id="GO:0010181">
    <property type="term" value="F:FMN binding"/>
    <property type="evidence" value="ECO:0007669"/>
    <property type="project" value="InterPro"/>
</dbReference>
<dbReference type="GO" id="GO:0005777">
    <property type="term" value="C:peroxisome"/>
    <property type="evidence" value="ECO:0007669"/>
    <property type="project" value="TreeGrafter"/>
</dbReference>
<feature type="domain" description="NADH:flavin oxidoreductase/NADH oxidase N-terminal" evidence="7">
    <location>
        <begin position="11"/>
        <end position="362"/>
    </location>
</feature>
<evidence type="ECO:0000256" key="3">
    <source>
        <dbReference type="ARBA" id="ARBA00022630"/>
    </source>
</evidence>
<dbReference type="CDD" id="cd02933">
    <property type="entry name" value="OYE_like_FMN"/>
    <property type="match status" value="1"/>
</dbReference>
<reference evidence="8 9" key="1">
    <citation type="submission" date="2024-01" db="EMBL/GenBank/DDBJ databases">
        <title>Genome assemblies of Stephania.</title>
        <authorList>
            <person name="Yang L."/>
        </authorList>
    </citation>
    <scope>NUCLEOTIDE SEQUENCE [LARGE SCALE GENOMIC DNA]</scope>
    <source>
        <strain evidence="8">YNDBR</strain>
        <tissue evidence="8">Leaf</tissue>
    </source>
</reference>
<dbReference type="InterPro" id="IPR045247">
    <property type="entry name" value="Oye-like"/>
</dbReference>
<dbReference type="GO" id="GO:0009695">
    <property type="term" value="P:jasmonic acid biosynthetic process"/>
    <property type="evidence" value="ECO:0007669"/>
    <property type="project" value="TreeGrafter"/>
</dbReference>
<gene>
    <name evidence="8" type="ORF">Syun_026542</name>
</gene>